<dbReference type="AlphaFoldDB" id="A0A2M7TDR1"/>
<dbReference type="PANTHER" id="PTHR43085">
    <property type="entry name" value="HEXOKINASE FAMILY MEMBER"/>
    <property type="match status" value="1"/>
</dbReference>
<comment type="caution">
    <text evidence="6">The sequence shown here is derived from an EMBL/GenBank/DDBJ whole genome shotgun (WGS) entry which is preliminary data.</text>
</comment>
<organism evidence="6 7">
    <name type="scientific">candidate division WWE3 bacterium CG_4_10_14_0_2_um_filter_42_8</name>
    <dbReference type="NCBI Taxonomy" id="1975074"/>
    <lineage>
        <taxon>Bacteria</taxon>
        <taxon>Katanobacteria</taxon>
    </lineage>
</organism>
<dbReference type="PROSITE" id="PS00584">
    <property type="entry name" value="PFKB_KINASES_2"/>
    <property type="match status" value="1"/>
</dbReference>
<dbReference type="InterPro" id="IPR029056">
    <property type="entry name" value="Ribokinase-like"/>
</dbReference>
<evidence type="ECO:0000256" key="4">
    <source>
        <dbReference type="SAM" id="MobiDB-lite"/>
    </source>
</evidence>
<keyword evidence="2" id="KW-0808">Transferase</keyword>
<evidence type="ECO:0000256" key="1">
    <source>
        <dbReference type="ARBA" id="ARBA00010688"/>
    </source>
</evidence>
<evidence type="ECO:0000313" key="6">
    <source>
        <dbReference type="EMBL" id="PIZ43646.1"/>
    </source>
</evidence>
<evidence type="ECO:0000259" key="5">
    <source>
        <dbReference type="Pfam" id="PF00294"/>
    </source>
</evidence>
<comment type="similarity">
    <text evidence="1">Belongs to the carbohydrate kinase PfkB family.</text>
</comment>
<dbReference type="EMBL" id="PFNJ01000014">
    <property type="protein sequence ID" value="PIZ43646.1"/>
    <property type="molecule type" value="Genomic_DNA"/>
</dbReference>
<dbReference type="Gene3D" id="3.40.1190.20">
    <property type="match status" value="2"/>
</dbReference>
<feature type="domain" description="Carbohydrate kinase PfkB" evidence="5">
    <location>
        <begin position="23"/>
        <end position="131"/>
    </location>
</feature>
<reference evidence="7" key="1">
    <citation type="submission" date="2017-09" db="EMBL/GenBank/DDBJ databases">
        <title>Depth-based differentiation of microbial function through sediment-hosted aquifers and enrichment of novel symbionts in the deep terrestrial subsurface.</title>
        <authorList>
            <person name="Probst A.J."/>
            <person name="Ladd B."/>
            <person name="Jarett J.K."/>
            <person name="Geller-Mcgrath D.E."/>
            <person name="Sieber C.M.K."/>
            <person name="Emerson J.B."/>
            <person name="Anantharaman K."/>
            <person name="Thomas B.C."/>
            <person name="Malmstrom R."/>
            <person name="Stieglmeier M."/>
            <person name="Klingl A."/>
            <person name="Woyke T."/>
            <person name="Ryan C.M."/>
            <person name="Banfield J.F."/>
        </authorList>
    </citation>
    <scope>NUCLEOTIDE SEQUENCE [LARGE SCALE GENOMIC DNA]</scope>
</reference>
<sequence length="385" mass="43015">MSVIITGSLAFDHIMNFKGNFADYILPEKTHQINLSFAVETLRKERGGCAGNIAYNLSLLDEKPIILATAGEDFSEYKKWLESKRIDTRFIRLIHGEMTALGFGITDAADNQIWGFYPGAMNFAKDLSLNDIFTKEESKDNLVKSSSGFGLPRFGASRFGGAKPSSFANSAFKNETPPAKTSGIFSSEEDKEEEEQEYKPPTLNREEIKLLMIAPGNPQAMMRLAFEAKALHLPYIFDPGMQIPQFNRDNLLKAIDGAKVLIGNDYEIALIEEMLNAKKEHLIRLVEYLIITQGGKGSLIFKEDKGVEIPPVIPKSVIDPTGAGDAYRAGIIYGLLNKMPVEKMGRIGSLLATYTVEKYGTTTHEFKIIEFKKRFWESFGEKLEL</sequence>
<dbReference type="InterPro" id="IPR050306">
    <property type="entry name" value="PfkB_Carbo_kinase"/>
</dbReference>
<dbReference type="CDD" id="cd01942">
    <property type="entry name" value="ribokinase_group_A"/>
    <property type="match status" value="1"/>
</dbReference>
<dbReference type="GO" id="GO:0016301">
    <property type="term" value="F:kinase activity"/>
    <property type="evidence" value="ECO:0007669"/>
    <property type="project" value="UniProtKB-KW"/>
</dbReference>
<feature type="region of interest" description="Disordered" evidence="4">
    <location>
        <begin position="168"/>
        <end position="200"/>
    </location>
</feature>
<feature type="domain" description="Carbohydrate kinase PfkB" evidence="5">
    <location>
        <begin position="207"/>
        <end position="363"/>
    </location>
</feature>
<dbReference type="Proteomes" id="UP000230970">
    <property type="component" value="Unassembled WGS sequence"/>
</dbReference>
<protein>
    <recommendedName>
        <fullName evidence="5">Carbohydrate kinase PfkB domain-containing protein</fullName>
    </recommendedName>
</protein>
<gene>
    <name evidence="6" type="ORF">COY34_00535</name>
</gene>
<dbReference type="Pfam" id="PF00294">
    <property type="entry name" value="PfkB"/>
    <property type="match status" value="2"/>
</dbReference>
<dbReference type="PANTHER" id="PTHR43085:SF46">
    <property type="entry name" value="ADENOSINE KINASE"/>
    <property type="match status" value="1"/>
</dbReference>
<proteinExistence type="inferred from homology"/>
<name>A0A2M7TDR1_UNCKA</name>
<dbReference type="SUPFAM" id="SSF53613">
    <property type="entry name" value="Ribokinase-like"/>
    <property type="match status" value="2"/>
</dbReference>
<evidence type="ECO:0000256" key="3">
    <source>
        <dbReference type="ARBA" id="ARBA00022777"/>
    </source>
</evidence>
<accession>A0A2M7TDR1</accession>
<dbReference type="InterPro" id="IPR002173">
    <property type="entry name" value="Carboh/pur_kinase_PfkB_CS"/>
</dbReference>
<evidence type="ECO:0000313" key="7">
    <source>
        <dbReference type="Proteomes" id="UP000230970"/>
    </source>
</evidence>
<keyword evidence="3" id="KW-0418">Kinase</keyword>
<dbReference type="InterPro" id="IPR011611">
    <property type="entry name" value="PfkB_dom"/>
</dbReference>
<feature type="compositionally biased region" description="Acidic residues" evidence="4">
    <location>
        <begin position="187"/>
        <end position="196"/>
    </location>
</feature>
<evidence type="ECO:0000256" key="2">
    <source>
        <dbReference type="ARBA" id="ARBA00022679"/>
    </source>
</evidence>